<feature type="domain" description="Phospholipid/glycerol acyltransferase" evidence="2">
    <location>
        <begin position="97"/>
        <end position="220"/>
    </location>
</feature>
<name>A0A6J2YPN8_SITOR</name>
<dbReference type="RefSeq" id="XP_030764745.1">
    <property type="nucleotide sequence ID" value="XM_030908885.1"/>
</dbReference>
<keyword evidence="3" id="KW-1185">Reference proteome</keyword>
<protein>
    <submittedName>
        <fullName evidence="4">Transmembrane protein 68 isoform X1</fullName>
    </submittedName>
</protein>
<dbReference type="Pfam" id="PF01553">
    <property type="entry name" value="Acyltransferase"/>
    <property type="match status" value="1"/>
</dbReference>
<dbReference type="CDD" id="cd07987">
    <property type="entry name" value="LPLAT_MGAT-like"/>
    <property type="match status" value="1"/>
</dbReference>
<proteinExistence type="predicted"/>
<dbReference type="AlphaFoldDB" id="A0A6J2YPN8"/>
<sequence length="326" mass="37539">MQILDQCLQFIKDYIVNFVDIDYSIWLTWCLMPLLVTFLLPVIIAVLLYITAFVLYIYKLHWSCLKTALRTGDKWEAARKCVAAIWDAHGWIWHGYEIHGLENLPISGPVLFIYYHGAIPIDLYYFLAKMLLSKFGLVHTVADHFLFKIPGFNILADCMKVIPGTVQSCSRLLKEGNYLAISPGGVYEAQFSTNYELMWKRRLGFAKAALDSKAPVVPIFTENIREAFRAVSIGRRIFLKLYSWTRIPFAPLYGGFPVKMITHIGKPIYYDPDLTAEDLQKRVLSSLQDLIATHQRIPGNILLSILERIPYLRRKLHHDSSDNHND</sequence>
<evidence type="ECO:0000313" key="3">
    <source>
        <dbReference type="Proteomes" id="UP000504635"/>
    </source>
</evidence>
<gene>
    <name evidence="4" type="primary">LOC115888985</name>
</gene>
<dbReference type="PANTHER" id="PTHR22753:SF14">
    <property type="entry name" value="MONOACYLGLYCEROL_DIACYLGLYCEROL O-ACYLTRANSFERASE"/>
    <property type="match status" value="1"/>
</dbReference>
<dbReference type="InParanoid" id="A0A6J2YPN8"/>
<dbReference type="FunCoup" id="A0A6J2YPN8">
    <property type="interactions" value="1934"/>
</dbReference>
<evidence type="ECO:0000259" key="2">
    <source>
        <dbReference type="Pfam" id="PF01553"/>
    </source>
</evidence>
<dbReference type="OrthoDB" id="44277at2759"/>
<keyword evidence="1 4" id="KW-0812">Transmembrane</keyword>
<dbReference type="KEGG" id="soy:115888985"/>
<accession>A0A6J2YPN8</accession>
<dbReference type="GO" id="GO:0016746">
    <property type="term" value="F:acyltransferase activity"/>
    <property type="evidence" value="ECO:0007669"/>
    <property type="project" value="InterPro"/>
</dbReference>
<dbReference type="PANTHER" id="PTHR22753">
    <property type="entry name" value="TRANSMEMBRANE PROTEIN 68"/>
    <property type="match status" value="1"/>
</dbReference>
<evidence type="ECO:0000256" key="1">
    <source>
        <dbReference type="SAM" id="Phobius"/>
    </source>
</evidence>
<dbReference type="GeneID" id="115888985"/>
<keyword evidence="1" id="KW-1133">Transmembrane helix</keyword>
<reference evidence="4" key="1">
    <citation type="submission" date="2025-08" db="UniProtKB">
        <authorList>
            <consortium name="RefSeq"/>
        </authorList>
    </citation>
    <scope>IDENTIFICATION</scope>
    <source>
        <tissue evidence="4">Gonads</tissue>
    </source>
</reference>
<keyword evidence="1" id="KW-0472">Membrane</keyword>
<dbReference type="SUPFAM" id="SSF69593">
    <property type="entry name" value="Glycerol-3-phosphate (1)-acyltransferase"/>
    <property type="match status" value="1"/>
</dbReference>
<evidence type="ECO:0000313" key="4">
    <source>
        <dbReference type="RefSeq" id="XP_030764745.1"/>
    </source>
</evidence>
<organism evidence="3 4">
    <name type="scientific">Sitophilus oryzae</name>
    <name type="common">Rice weevil</name>
    <name type="synonym">Curculio oryzae</name>
    <dbReference type="NCBI Taxonomy" id="7048"/>
    <lineage>
        <taxon>Eukaryota</taxon>
        <taxon>Metazoa</taxon>
        <taxon>Ecdysozoa</taxon>
        <taxon>Arthropoda</taxon>
        <taxon>Hexapoda</taxon>
        <taxon>Insecta</taxon>
        <taxon>Pterygota</taxon>
        <taxon>Neoptera</taxon>
        <taxon>Endopterygota</taxon>
        <taxon>Coleoptera</taxon>
        <taxon>Polyphaga</taxon>
        <taxon>Cucujiformia</taxon>
        <taxon>Curculionidae</taxon>
        <taxon>Dryophthorinae</taxon>
        <taxon>Sitophilus</taxon>
    </lineage>
</organism>
<dbReference type="InterPro" id="IPR002123">
    <property type="entry name" value="Plipid/glycerol_acylTrfase"/>
</dbReference>
<dbReference type="Proteomes" id="UP000504635">
    <property type="component" value="Unplaced"/>
</dbReference>
<dbReference type="GO" id="GO:0016020">
    <property type="term" value="C:membrane"/>
    <property type="evidence" value="ECO:0007669"/>
    <property type="project" value="TreeGrafter"/>
</dbReference>
<feature type="transmembrane region" description="Helical" evidence="1">
    <location>
        <begin position="26"/>
        <end position="58"/>
    </location>
</feature>